<gene>
    <name evidence="1" type="ORF">D1B32_11600</name>
</gene>
<comment type="caution">
    <text evidence="1">The sequence shown here is derived from an EMBL/GenBank/DDBJ whole genome shotgun (WGS) entry which is preliminary data.</text>
</comment>
<dbReference type="Proteomes" id="UP000285456">
    <property type="component" value="Unassembled WGS sequence"/>
</dbReference>
<name>A0A417YGK6_9BACI</name>
<keyword evidence="2" id="KW-1185">Reference proteome</keyword>
<sequence>MANGYVVNRTDGVSVIVSERKYREFIIPAEKAGGFIESIIPYIDMQEAIREYPWLEVFE</sequence>
<organism evidence="1 2">
    <name type="scientific">Oceanobacillus profundus</name>
    <dbReference type="NCBI Taxonomy" id="372463"/>
    <lineage>
        <taxon>Bacteria</taxon>
        <taxon>Bacillati</taxon>
        <taxon>Bacillota</taxon>
        <taxon>Bacilli</taxon>
        <taxon>Bacillales</taxon>
        <taxon>Bacillaceae</taxon>
        <taxon>Oceanobacillus</taxon>
    </lineage>
</organism>
<proteinExistence type="predicted"/>
<evidence type="ECO:0000313" key="1">
    <source>
        <dbReference type="EMBL" id="RHW31876.1"/>
    </source>
</evidence>
<dbReference type="AlphaFoldDB" id="A0A417YGK6"/>
<reference evidence="1 2" key="1">
    <citation type="journal article" date="2007" name="Int. J. Syst. Evol. Microbiol.">
        <title>Oceanobacillus profundus sp. nov., isolated from a deep-sea sediment core.</title>
        <authorList>
            <person name="Kim Y.G."/>
            <person name="Choi D.H."/>
            <person name="Hyun S."/>
            <person name="Cho B.C."/>
        </authorList>
    </citation>
    <scope>NUCLEOTIDE SEQUENCE [LARGE SCALE GENOMIC DNA]</scope>
    <source>
        <strain evidence="1 2">DSM 18246</strain>
    </source>
</reference>
<accession>A0A417YGK6</accession>
<evidence type="ECO:0000313" key="2">
    <source>
        <dbReference type="Proteomes" id="UP000285456"/>
    </source>
</evidence>
<protein>
    <submittedName>
        <fullName evidence="1">Uncharacterized protein</fullName>
    </submittedName>
</protein>
<dbReference type="EMBL" id="QWEH01000007">
    <property type="protein sequence ID" value="RHW31876.1"/>
    <property type="molecule type" value="Genomic_DNA"/>
</dbReference>
<dbReference type="RefSeq" id="WP_118889434.1">
    <property type="nucleotide sequence ID" value="NZ_PHUT01000007.1"/>
</dbReference>